<evidence type="ECO:0000313" key="1">
    <source>
        <dbReference type="EMBL" id="MFC3527808.1"/>
    </source>
</evidence>
<gene>
    <name evidence="1" type="ORF">ACFOMH_06430</name>
</gene>
<dbReference type="RefSeq" id="WP_377743349.1">
    <property type="nucleotide sequence ID" value="NZ_JBHRXJ010000003.1"/>
</dbReference>
<evidence type="ECO:0008006" key="3">
    <source>
        <dbReference type="Google" id="ProtNLM"/>
    </source>
</evidence>
<organism evidence="1 2">
    <name type="scientific">Paracoccus mangrovi</name>
    <dbReference type="NCBI Taxonomy" id="1715645"/>
    <lineage>
        <taxon>Bacteria</taxon>
        <taxon>Pseudomonadati</taxon>
        <taxon>Pseudomonadota</taxon>
        <taxon>Alphaproteobacteria</taxon>
        <taxon>Rhodobacterales</taxon>
        <taxon>Paracoccaceae</taxon>
        <taxon>Paracoccus</taxon>
    </lineage>
</organism>
<sequence>MKSAAIRLDSFSTQLTTSDSSRAISNDLDAAFHRGYEQGLNEGRENSLDALTAALTDLQRHVSTSNEDMVTARQEAIAGIAPVLSAMIDILAAHSHKDRLCEALMSELRRTEETAQPRKLQIRCTPDLRPDIELCLAKTGYADVRIEETGDEAPQVELIADKATISFDPQRVVAELQAIIDDILTED</sequence>
<dbReference type="Proteomes" id="UP001595721">
    <property type="component" value="Unassembled WGS sequence"/>
</dbReference>
<evidence type="ECO:0000313" key="2">
    <source>
        <dbReference type="Proteomes" id="UP001595721"/>
    </source>
</evidence>
<dbReference type="EMBL" id="JBHRXJ010000003">
    <property type="protein sequence ID" value="MFC3527808.1"/>
    <property type="molecule type" value="Genomic_DNA"/>
</dbReference>
<reference evidence="2" key="1">
    <citation type="journal article" date="2019" name="Int. J. Syst. Evol. Microbiol.">
        <title>The Global Catalogue of Microorganisms (GCM) 10K type strain sequencing project: providing services to taxonomists for standard genome sequencing and annotation.</title>
        <authorList>
            <consortium name="The Broad Institute Genomics Platform"/>
            <consortium name="The Broad Institute Genome Sequencing Center for Infectious Disease"/>
            <person name="Wu L."/>
            <person name="Ma J."/>
        </authorList>
    </citation>
    <scope>NUCLEOTIDE SEQUENCE [LARGE SCALE GENOMIC DNA]</scope>
    <source>
        <strain evidence="2">KCTC 42899</strain>
    </source>
</reference>
<keyword evidence="2" id="KW-1185">Reference proteome</keyword>
<comment type="caution">
    <text evidence="1">The sequence shown here is derived from an EMBL/GenBank/DDBJ whole genome shotgun (WGS) entry which is preliminary data.</text>
</comment>
<protein>
    <recommendedName>
        <fullName evidence="3">Flagellar assembly protein FliH/Type III secretion system HrpE domain-containing protein</fullName>
    </recommendedName>
</protein>
<name>A0ABV7R4B4_9RHOB</name>
<proteinExistence type="predicted"/>
<accession>A0ABV7R4B4</accession>